<organism evidence="6 7">
    <name type="scientific">Zophobas morio</name>
    <dbReference type="NCBI Taxonomy" id="2755281"/>
    <lineage>
        <taxon>Eukaryota</taxon>
        <taxon>Metazoa</taxon>
        <taxon>Ecdysozoa</taxon>
        <taxon>Arthropoda</taxon>
        <taxon>Hexapoda</taxon>
        <taxon>Insecta</taxon>
        <taxon>Pterygota</taxon>
        <taxon>Neoptera</taxon>
        <taxon>Endopterygota</taxon>
        <taxon>Coleoptera</taxon>
        <taxon>Polyphaga</taxon>
        <taxon>Cucujiformia</taxon>
        <taxon>Tenebrionidae</taxon>
        <taxon>Zophobas</taxon>
    </lineage>
</organism>
<dbReference type="EMBL" id="JALNTZ010000008">
    <property type="protein sequence ID" value="KAJ3644112.1"/>
    <property type="molecule type" value="Genomic_DNA"/>
</dbReference>
<dbReference type="Proteomes" id="UP001168821">
    <property type="component" value="Unassembled WGS sequence"/>
</dbReference>
<evidence type="ECO:0000259" key="5">
    <source>
        <dbReference type="PROSITE" id="PS50016"/>
    </source>
</evidence>
<reference evidence="6" key="1">
    <citation type="journal article" date="2023" name="G3 (Bethesda)">
        <title>Whole genome assemblies of Zophobas morio and Tenebrio molitor.</title>
        <authorList>
            <person name="Kaur S."/>
            <person name="Stinson S.A."/>
            <person name="diCenzo G.C."/>
        </authorList>
    </citation>
    <scope>NUCLEOTIDE SEQUENCE</scope>
    <source>
        <strain evidence="6">QUZm001</strain>
    </source>
</reference>
<evidence type="ECO:0000313" key="6">
    <source>
        <dbReference type="EMBL" id="KAJ3644112.1"/>
    </source>
</evidence>
<dbReference type="SUPFAM" id="SSF57903">
    <property type="entry name" value="FYVE/PHD zinc finger"/>
    <property type="match status" value="1"/>
</dbReference>
<dbReference type="InterPro" id="IPR001965">
    <property type="entry name" value="Znf_PHD"/>
</dbReference>
<dbReference type="Gene3D" id="3.30.40.10">
    <property type="entry name" value="Zinc/RING finger domain, C3HC4 (zinc finger)"/>
    <property type="match status" value="1"/>
</dbReference>
<dbReference type="SMART" id="SM00249">
    <property type="entry name" value="PHD"/>
    <property type="match status" value="1"/>
</dbReference>
<proteinExistence type="predicted"/>
<dbReference type="InterPro" id="IPR019786">
    <property type="entry name" value="Zinc_finger_PHD-type_CS"/>
</dbReference>
<keyword evidence="7" id="KW-1185">Reference proteome</keyword>
<dbReference type="InterPro" id="IPR013083">
    <property type="entry name" value="Znf_RING/FYVE/PHD"/>
</dbReference>
<dbReference type="AlphaFoldDB" id="A0AA38HXN9"/>
<feature type="domain" description="PHD-type" evidence="5">
    <location>
        <begin position="2"/>
        <end position="59"/>
    </location>
</feature>
<dbReference type="PROSITE" id="PS01359">
    <property type="entry name" value="ZF_PHD_1"/>
    <property type="match status" value="1"/>
</dbReference>
<evidence type="ECO:0000256" key="1">
    <source>
        <dbReference type="ARBA" id="ARBA00022723"/>
    </source>
</evidence>
<dbReference type="InterPro" id="IPR011011">
    <property type="entry name" value="Znf_FYVE_PHD"/>
</dbReference>
<dbReference type="PROSITE" id="PS50016">
    <property type="entry name" value="ZF_PHD_2"/>
    <property type="match status" value="1"/>
</dbReference>
<evidence type="ECO:0000256" key="3">
    <source>
        <dbReference type="ARBA" id="ARBA00022833"/>
    </source>
</evidence>
<comment type="caution">
    <text evidence="6">The sequence shown here is derived from an EMBL/GenBank/DDBJ whole genome shotgun (WGS) entry which is preliminary data.</text>
</comment>
<keyword evidence="2 4" id="KW-0863">Zinc-finger</keyword>
<dbReference type="Pfam" id="PF00628">
    <property type="entry name" value="PHD"/>
    <property type="match status" value="1"/>
</dbReference>
<keyword evidence="1" id="KW-0479">Metal-binding</keyword>
<evidence type="ECO:0000256" key="2">
    <source>
        <dbReference type="ARBA" id="ARBA00022771"/>
    </source>
</evidence>
<evidence type="ECO:0000313" key="7">
    <source>
        <dbReference type="Proteomes" id="UP001168821"/>
    </source>
</evidence>
<keyword evidence="3" id="KW-0862">Zinc</keyword>
<protein>
    <recommendedName>
        <fullName evidence="5">PHD-type domain-containing protein</fullName>
    </recommendedName>
</protein>
<dbReference type="PANTHER" id="PTHR37445:SF3">
    <property type="entry name" value="ZINC FINGER PHD-TYPE DOMAIN-CONTAINING PROTEIN"/>
    <property type="match status" value="1"/>
</dbReference>
<dbReference type="InterPro" id="IPR019787">
    <property type="entry name" value="Znf_PHD-finger"/>
</dbReference>
<evidence type="ECO:0000256" key="4">
    <source>
        <dbReference type="PROSITE-ProRule" id="PRU00146"/>
    </source>
</evidence>
<dbReference type="PANTHER" id="PTHR37445">
    <property type="entry name" value="PROTEIN CBG24663"/>
    <property type="match status" value="1"/>
</dbReference>
<name>A0AA38HXN9_9CUCU</name>
<sequence length="256" mass="29379">MTVLCKICNGAVTPTVPAMKCSSCAIYFHIKCIGIDKAHFDIIKSLNGVSWKCDNCRSLNNTTEAGQCNCCKLLLNLVETINKLSETVNTLQQQLLNFHSDRSNEETIIQEVNERHKRAKNIIIFGIAEKTDVSIDEQIEQDRLFILQIIEQLNLPVQPNELNVHRIGRRNLVNLRPRPIRITLKSESDAHMIVRKFQNLRNIDLYKNISMNYDKTPKQIAYYKSVKQELTDRISRGEANLKIKYINGTPKIVTLN</sequence>
<accession>A0AA38HXN9</accession>
<dbReference type="GO" id="GO:0008270">
    <property type="term" value="F:zinc ion binding"/>
    <property type="evidence" value="ECO:0007669"/>
    <property type="project" value="UniProtKB-KW"/>
</dbReference>
<gene>
    <name evidence="6" type="ORF">Zmor_026785</name>
</gene>